<dbReference type="GO" id="GO:0050661">
    <property type="term" value="F:NADP binding"/>
    <property type="evidence" value="ECO:0007669"/>
    <property type="project" value="TreeGrafter"/>
</dbReference>
<accession>A0A9N7ANW4</accession>
<evidence type="ECO:0000256" key="4">
    <source>
        <dbReference type="ARBA" id="ARBA00022723"/>
    </source>
</evidence>
<evidence type="ECO:0000256" key="3">
    <source>
        <dbReference type="ARBA" id="ARBA00010804"/>
    </source>
</evidence>
<dbReference type="InterPro" id="IPR013785">
    <property type="entry name" value="Aldolase_TIM"/>
</dbReference>
<keyword evidence="5" id="KW-0560">Oxidoreductase</keyword>
<dbReference type="EMBL" id="CP001659">
    <property type="protein sequence ID" value="ACT33604.1"/>
    <property type="molecule type" value="Genomic_DNA"/>
</dbReference>
<sequence>MNLSTKIAGIQLKNPLMPASGPLVGDYEKMMTLAGFGLGGMVTKTISIKGAEVPRPCIIANKDSIMNAELWSEYSLEHWLHEILPKLKKDLNIPLIISVGYTKEDMEKLIPVLDPYADGFEVSTHYVGTDLNVIGETVKTIRKNTKKPFFMKVSPHMPDHVAFARVARENGASGIAAVNSLGPSMKIDIENRKVLVGNSQGEVWTSGPVIKPVGLAIVNKIKTAMPDFTVIGVGGVASADDVVEFLLAGADAVQMLSAAMLKGKDLYEKIIKDLPEVLEKYNFSSVEEVKNTKLEKGDIKFNPDNPVIDEDKCIKCGVCERVCPYFALKLKEKINVDTTKCFGCGLCESKCPVDAISGVLKK</sequence>
<dbReference type="SUPFAM" id="SSF51395">
    <property type="entry name" value="FMN-linked oxidoreductases"/>
    <property type="match status" value="1"/>
</dbReference>
<dbReference type="Gene3D" id="3.30.70.20">
    <property type="match status" value="2"/>
</dbReference>
<evidence type="ECO:0000256" key="5">
    <source>
        <dbReference type="ARBA" id="ARBA00023002"/>
    </source>
</evidence>
<evidence type="ECO:0000256" key="6">
    <source>
        <dbReference type="ARBA" id="ARBA00023004"/>
    </source>
</evidence>
<dbReference type="GO" id="GO:0051536">
    <property type="term" value="F:iron-sulfur cluster binding"/>
    <property type="evidence" value="ECO:0007669"/>
    <property type="project" value="UniProtKB-KW"/>
</dbReference>
<dbReference type="GO" id="GO:0006207">
    <property type="term" value="P:'de novo' pyrimidine nucleobase biosynthetic process"/>
    <property type="evidence" value="ECO:0007669"/>
    <property type="project" value="InterPro"/>
</dbReference>
<dbReference type="Gene3D" id="3.20.20.70">
    <property type="entry name" value="Aldolase class I"/>
    <property type="match status" value="1"/>
</dbReference>
<comment type="similarity">
    <text evidence="3">Belongs to the dihydropyrimidine dehydrogenase family.</text>
</comment>
<comment type="catalytic activity">
    <reaction evidence="10">
        <text>5,6-dihydrothymine + NAD(+) = thymine + NADH + H(+)</text>
        <dbReference type="Rhea" id="RHEA:28791"/>
        <dbReference type="ChEBI" id="CHEBI:15378"/>
        <dbReference type="ChEBI" id="CHEBI:17821"/>
        <dbReference type="ChEBI" id="CHEBI:27468"/>
        <dbReference type="ChEBI" id="CHEBI:57540"/>
        <dbReference type="ChEBI" id="CHEBI:57945"/>
        <dbReference type="EC" id="1.3.1.1"/>
    </reaction>
</comment>
<comment type="cofactor">
    <cofactor evidence="1">
        <name>FMN</name>
        <dbReference type="ChEBI" id="CHEBI:58210"/>
    </cofactor>
</comment>
<evidence type="ECO:0000259" key="15">
    <source>
        <dbReference type="PROSITE" id="PS51379"/>
    </source>
</evidence>
<organism evidence="16 17">
    <name type="scientific">Clostridium botulinum D str. 1873</name>
    <dbReference type="NCBI Taxonomy" id="592027"/>
    <lineage>
        <taxon>Bacteria</taxon>
        <taxon>Bacillati</taxon>
        <taxon>Bacillota</taxon>
        <taxon>Clostridia</taxon>
        <taxon>Eubacteriales</taxon>
        <taxon>Clostridiaceae</taxon>
        <taxon>Clostridium</taxon>
    </lineage>
</organism>
<keyword evidence="6" id="KW-0408">Iron</keyword>
<dbReference type="GO" id="GO:0046872">
    <property type="term" value="F:metal ion binding"/>
    <property type="evidence" value="ECO:0007669"/>
    <property type="project" value="UniProtKB-KW"/>
</dbReference>
<feature type="domain" description="4Fe-4S ferredoxin-type" evidence="15">
    <location>
        <begin position="334"/>
        <end position="361"/>
    </location>
</feature>
<dbReference type="RefSeq" id="WP_012669504.1">
    <property type="nucleotide sequence ID" value="NC_012946.1"/>
</dbReference>
<dbReference type="PANTHER" id="PTHR43073:SF2">
    <property type="entry name" value="DIHYDROPYRIMIDINE DEHYDROGENASE [NADP(+)]"/>
    <property type="match status" value="1"/>
</dbReference>
<gene>
    <name evidence="16" type="ORF">CLG_0018</name>
</gene>
<dbReference type="Gene3D" id="2.30.26.10">
    <property type="entry name" value="Dihydroorotate Dehydrogenase A, chain A, domain 2"/>
    <property type="match status" value="1"/>
</dbReference>
<evidence type="ECO:0000313" key="16">
    <source>
        <dbReference type="EMBL" id="ACT33604.1"/>
    </source>
</evidence>
<dbReference type="InterPro" id="IPR017896">
    <property type="entry name" value="4Fe4S_Fe-S-bd"/>
</dbReference>
<evidence type="ECO:0000313" key="17">
    <source>
        <dbReference type="Proteomes" id="UP000006160"/>
    </source>
</evidence>
<evidence type="ECO:0000256" key="14">
    <source>
        <dbReference type="ARBA" id="ARBA00049728"/>
    </source>
</evidence>
<dbReference type="GO" id="GO:0006212">
    <property type="term" value="P:uracil catabolic process"/>
    <property type="evidence" value="ECO:0007669"/>
    <property type="project" value="TreeGrafter"/>
</dbReference>
<reference evidence="16 17" key="1">
    <citation type="submission" date="2009-06" db="EMBL/GenBank/DDBJ databases">
        <authorList>
            <person name="Shrivastava S."/>
            <person name="Brinkac L.B."/>
            <person name="Brown J.L."/>
            <person name="Bruce D.B."/>
            <person name="Detter C."/>
            <person name="Green L.D."/>
            <person name="Munk C.A."/>
            <person name="Rogers Y.C."/>
            <person name="Tapia R."/>
            <person name="Saunders E.S."/>
            <person name="Sims D.R."/>
            <person name="Smith L.A."/>
            <person name="Smith T.J."/>
            <person name="Sutton G."/>
            <person name="Brettin T."/>
        </authorList>
    </citation>
    <scope>NUCLEOTIDE SEQUENCE [LARGE SCALE GENOMIC DNA]</scope>
    <source>
        <strain evidence="17">D str. 1873</strain>
        <plasmid evidence="16 17">pCLG1</plasmid>
    </source>
</reference>
<evidence type="ECO:0000256" key="12">
    <source>
        <dbReference type="ARBA" id="ARBA00049578"/>
    </source>
</evidence>
<name>A0A9N7ANW4_CLOBO</name>
<evidence type="ECO:0000256" key="1">
    <source>
        <dbReference type="ARBA" id="ARBA00001917"/>
    </source>
</evidence>
<keyword evidence="7" id="KW-0411">Iron-sulfur</keyword>
<dbReference type="InterPro" id="IPR023359">
    <property type="entry name" value="Dihydro_DH_chainA_dom2"/>
</dbReference>
<dbReference type="GO" id="GO:0004152">
    <property type="term" value="F:dihydroorotate dehydrogenase activity"/>
    <property type="evidence" value="ECO:0007669"/>
    <property type="project" value="UniProtKB-ARBA"/>
</dbReference>
<dbReference type="PROSITE" id="PS00198">
    <property type="entry name" value="4FE4S_FER_1"/>
    <property type="match status" value="2"/>
</dbReference>
<protein>
    <recommendedName>
        <fullName evidence="14">dihydrouracil dehydrogenase (NAD(+))</fullName>
        <ecNumber evidence="14">1.3.1.1</ecNumber>
    </recommendedName>
    <alternativeName>
        <fullName evidence="9">Dihydrothymine dehydrogenase</fullName>
    </alternativeName>
    <alternativeName>
        <fullName evidence="8">Dihydrouracil dehydrogenase</fullName>
    </alternativeName>
</protein>
<dbReference type="PANTHER" id="PTHR43073">
    <property type="entry name" value="DIHYDROPYRIMIDINE DEHYDROGENASE [NADP(+)]"/>
    <property type="match status" value="1"/>
</dbReference>
<dbReference type="AlphaFoldDB" id="A0A9N7ANW4"/>
<dbReference type="Pfam" id="PF01180">
    <property type="entry name" value="DHO_dh"/>
    <property type="match status" value="1"/>
</dbReference>
<evidence type="ECO:0000256" key="11">
    <source>
        <dbReference type="ARBA" id="ARBA00048792"/>
    </source>
</evidence>
<dbReference type="GO" id="GO:0006210">
    <property type="term" value="P:thymine catabolic process"/>
    <property type="evidence" value="ECO:0007669"/>
    <property type="project" value="TreeGrafter"/>
</dbReference>
<proteinExistence type="inferred from homology"/>
<dbReference type="PROSITE" id="PS00912">
    <property type="entry name" value="DHODEHASE_2"/>
    <property type="match status" value="1"/>
</dbReference>
<evidence type="ECO:0000256" key="7">
    <source>
        <dbReference type="ARBA" id="ARBA00023014"/>
    </source>
</evidence>
<comment type="subunit">
    <text evidence="13">Heterotetramer of 2 PreA and 2 PreT subunits.</text>
</comment>
<dbReference type="Proteomes" id="UP000006160">
    <property type="component" value="Plasmid pCLG1"/>
</dbReference>
<dbReference type="SUPFAM" id="SSF54862">
    <property type="entry name" value="4Fe-4S ferredoxins"/>
    <property type="match status" value="1"/>
</dbReference>
<dbReference type="GO" id="GO:0004159">
    <property type="term" value="F:dihydropyrimidine dehydrogenase (NAD+) activity"/>
    <property type="evidence" value="ECO:0007669"/>
    <property type="project" value="UniProtKB-EC"/>
</dbReference>
<evidence type="ECO:0000256" key="2">
    <source>
        <dbReference type="ARBA" id="ARBA00004725"/>
    </source>
</evidence>
<dbReference type="InterPro" id="IPR017900">
    <property type="entry name" value="4Fe4S_Fe_S_CS"/>
</dbReference>
<dbReference type="PROSITE" id="PS51379">
    <property type="entry name" value="4FE4S_FER_2"/>
    <property type="match status" value="2"/>
</dbReference>
<dbReference type="Pfam" id="PF14697">
    <property type="entry name" value="Fer4_21"/>
    <property type="match status" value="1"/>
</dbReference>
<dbReference type="EC" id="1.3.1.1" evidence="14"/>
<evidence type="ECO:0000256" key="13">
    <source>
        <dbReference type="ARBA" id="ARBA00049714"/>
    </source>
</evidence>
<geneLocation type="plasmid" evidence="16 17">
    <name>pCLG1</name>
</geneLocation>
<evidence type="ECO:0000256" key="10">
    <source>
        <dbReference type="ARBA" id="ARBA00047685"/>
    </source>
</evidence>
<keyword evidence="16" id="KW-0614">Plasmid</keyword>
<comment type="pathway">
    <text evidence="2">Pyrimidine metabolism; UMP biosynthesis via de novo pathway.</text>
</comment>
<evidence type="ECO:0000256" key="8">
    <source>
        <dbReference type="ARBA" id="ARBA00030119"/>
    </source>
</evidence>
<keyword evidence="4" id="KW-0479">Metal-binding</keyword>
<dbReference type="InterPro" id="IPR001295">
    <property type="entry name" value="Dihydroorotate_DH_CS"/>
</dbReference>
<dbReference type="InterPro" id="IPR005720">
    <property type="entry name" value="Dihydroorotate_DH_cat"/>
</dbReference>
<feature type="domain" description="4Fe-4S ferredoxin-type" evidence="15">
    <location>
        <begin position="304"/>
        <end position="333"/>
    </location>
</feature>
<comment type="catalytic activity">
    <reaction evidence="11">
        <text>5,6-dihydrouracil + NAD(+) = uracil + NADH + H(+)</text>
        <dbReference type="Rhea" id="RHEA:20189"/>
        <dbReference type="ChEBI" id="CHEBI:15378"/>
        <dbReference type="ChEBI" id="CHEBI:15901"/>
        <dbReference type="ChEBI" id="CHEBI:17568"/>
        <dbReference type="ChEBI" id="CHEBI:57540"/>
        <dbReference type="ChEBI" id="CHEBI:57945"/>
        <dbReference type="EC" id="1.3.1.1"/>
    </reaction>
</comment>
<dbReference type="GO" id="GO:0005737">
    <property type="term" value="C:cytoplasm"/>
    <property type="evidence" value="ECO:0007669"/>
    <property type="project" value="InterPro"/>
</dbReference>
<comment type="function">
    <text evidence="12">Involved in pyrimidine base degradation. Catalyzes physiologically the reduction of uracil to 5,6-dihydrouracil (DHU) by using NADH as a specific cosubstrate. It also catalyzes the reverse reaction and the reduction of thymine to 5,6-dihydrothymine (DHT).</text>
</comment>
<dbReference type="GO" id="GO:0002058">
    <property type="term" value="F:uracil binding"/>
    <property type="evidence" value="ECO:0007669"/>
    <property type="project" value="TreeGrafter"/>
</dbReference>
<evidence type="ECO:0000256" key="9">
    <source>
        <dbReference type="ARBA" id="ARBA00032722"/>
    </source>
</evidence>